<accession>A0A271K934</accession>
<dbReference type="InterPro" id="IPR006680">
    <property type="entry name" value="Amidohydro-rel"/>
</dbReference>
<protein>
    <submittedName>
        <fullName evidence="2">Amidohydrolase</fullName>
    </submittedName>
</protein>
<dbReference type="PANTHER" id="PTHR43383:SF2">
    <property type="entry name" value="AMIDOHYDROLASE 2 FAMILY PROTEIN"/>
    <property type="match status" value="1"/>
</dbReference>
<evidence type="ECO:0000313" key="2">
    <source>
        <dbReference type="EMBL" id="PAP92283.1"/>
    </source>
</evidence>
<proteinExistence type="predicted"/>
<keyword evidence="2" id="KW-0378">Hydrolase</keyword>
<dbReference type="EMBL" id="NPKH01000035">
    <property type="protein sequence ID" value="PAP92283.1"/>
    <property type="molecule type" value="Genomic_DNA"/>
</dbReference>
<dbReference type="GO" id="GO:0016787">
    <property type="term" value="F:hydrolase activity"/>
    <property type="evidence" value="ECO:0007669"/>
    <property type="project" value="UniProtKB-KW"/>
</dbReference>
<dbReference type="Gene3D" id="3.20.20.140">
    <property type="entry name" value="Metal-dependent hydrolases"/>
    <property type="match status" value="1"/>
</dbReference>
<feature type="domain" description="Amidohydrolase-related" evidence="1">
    <location>
        <begin position="307"/>
        <end position="473"/>
    </location>
</feature>
<sequence length="476" mass="55102">MNNPVAEMSSDLAASPAKTTSSTSLYLRHLPLFRGRQDPEFFKIFDVVNALPLDDAHCHLVTDRDAITTPQRYLERISLAGYPFPNYFPAGIYNRWLTGDEATRHDLDKTYGIQAKVDEMTYHLSQSIFIKFLTKELAQFLNCEPTFEAVIEARNDRGRDYWSYVNALFRDVNLENIMLDTGYHESCGRPAIEKFEEAILPCRTHRIARIEEIQRELFSMEISFDEFEGLYFERLLDIMDGTGNLGKKSVGMKSYLLPYIGLIEPLYDRTLAAKSWNAMRKSYAELPFMERQAAFNVSKDLRRYTFTMTLEECLKRDMPMQIHTGDGEAPEVILRNQDPFYLEEVVRFDKDNMMRMPKIIPLHAGYPSVGKAAWLSHLYPNCYFELSIMTPFVHQSLYERYKQVMEAVPLSKILFASDNYHVPELFWLAGRWGKRYLAKALTDYVVGGSLAFDEAIEAARMVLHKNNRAVYNLSDV</sequence>
<evidence type="ECO:0000313" key="3">
    <source>
        <dbReference type="Proteomes" id="UP000215931"/>
    </source>
</evidence>
<name>A0A271K934_9HYPH</name>
<evidence type="ECO:0000259" key="1">
    <source>
        <dbReference type="Pfam" id="PF04909"/>
    </source>
</evidence>
<organism evidence="2 3">
    <name type="scientific">Mesorhizobium wenxiniae</name>
    <dbReference type="NCBI Taxonomy" id="2014805"/>
    <lineage>
        <taxon>Bacteria</taxon>
        <taxon>Pseudomonadati</taxon>
        <taxon>Pseudomonadota</taxon>
        <taxon>Alphaproteobacteria</taxon>
        <taxon>Hyphomicrobiales</taxon>
        <taxon>Phyllobacteriaceae</taxon>
        <taxon>Mesorhizobium</taxon>
    </lineage>
</organism>
<dbReference type="SUPFAM" id="SSF51556">
    <property type="entry name" value="Metallo-dependent hydrolases"/>
    <property type="match status" value="1"/>
</dbReference>
<dbReference type="Proteomes" id="UP000215931">
    <property type="component" value="Unassembled WGS sequence"/>
</dbReference>
<comment type="caution">
    <text evidence="2">The sequence shown here is derived from an EMBL/GenBank/DDBJ whole genome shotgun (WGS) entry which is preliminary data.</text>
</comment>
<keyword evidence="3" id="KW-1185">Reference proteome</keyword>
<dbReference type="OrthoDB" id="8244441at2"/>
<dbReference type="InterPro" id="IPR032466">
    <property type="entry name" value="Metal_Hydrolase"/>
</dbReference>
<dbReference type="Pfam" id="PF04909">
    <property type="entry name" value="Amidohydro_2"/>
    <property type="match status" value="1"/>
</dbReference>
<gene>
    <name evidence="2" type="ORF">CIT31_27520</name>
</gene>
<dbReference type="AlphaFoldDB" id="A0A271K934"/>
<reference evidence="2 3" key="1">
    <citation type="submission" date="2017-08" db="EMBL/GenBank/DDBJ databases">
        <title>Mesorhizobium wenxinae sp. nov., a novel rhizobial species isolated from root nodules of chickpea (Cicer arietinum L.).</title>
        <authorList>
            <person name="Zhang J."/>
        </authorList>
    </citation>
    <scope>NUCLEOTIDE SEQUENCE [LARGE SCALE GENOMIC DNA]</scope>
    <source>
        <strain evidence="3">WYCCWR 10019</strain>
    </source>
</reference>
<dbReference type="PANTHER" id="PTHR43383">
    <property type="entry name" value="NODULIN 6"/>
    <property type="match status" value="1"/>
</dbReference>